<keyword evidence="7" id="KW-1185">Reference proteome</keyword>
<comment type="catalytic activity">
    <reaction evidence="1 4">
        <text>[protein]-peptidylproline (omega=180) = [protein]-peptidylproline (omega=0)</text>
        <dbReference type="Rhea" id="RHEA:16237"/>
        <dbReference type="Rhea" id="RHEA-COMP:10747"/>
        <dbReference type="Rhea" id="RHEA-COMP:10748"/>
        <dbReference type="ChEBI" id="CHEBI:83833"/>
        <dbReference type="ChEBI" id="CHEBI:83834"/>
        <dbReference type="EC" id="5.2.1.8"/>
    </reaction>
</comment>
<reference evidence="6 7" key="1">
    <citation type="journal article" date="2023" name="Sci. Data">
        <title>Genome assembly of the Korean intertidal mud-creeper Batillaria attramentaria.</title>
        <authorList>
            <person name="Patra A.K."/>
            <person name="Ho P.T."/>
            <person name="Jun S."/>
            <person name="Lee S.J."/>
            <person name="Kim Y."/>
            <person name="Won Y.J."/>
        </authorList>
    </citation>
    <scope>NUCLEOTIDE SEQUENCE [LARGE SCALE GENOMIC DNA]</scope>
    <source>
        <strain evidence="6">Wonlab-2016</strain>
    </source>
</reference>
<name>A0ABD0JRY2_9CAEN</name>
<dbReference type="InterPro" id="IPR002130">
    <property type="entry name" value="Cyclophilin-type_PPIase_dom"/>
</dbReference>
<evidence type="ECO:0000256" key="4">
    <source>
        <dbReference type="RuleBase" id="RU363019"/>
    </source>
</evidence>
<keyword evidence="4" id="KW-0732">Signal</keyword>
<organism evidence="6 7">
    <name type="scientific">Batillaria attramentaria</name>
    <dbReference type="NCBI Taxonomy" id="370345"/>
    <lineage>
        <taxon>Eukaryota</taxon>
        <taxon>Metazoa</taxon>
        <taxon>Spiralia</taxon>
        <taxon>Lophotrochozoa</taxon>
        <taxon>Mollusca</taxon>
        <taxon>Gastropoda</taxon>
        <taxon>Caenogastropoda</taxon>
        <taxon>Sorbeoconcha</taxon>
        <taxon>Cerithioidea</taxon>
        <taxon>Batillariidae</taxon>
        <taxon>Batillaria</taxon>
    </lineage>
</organism>
<evidence type="ECO:0000313" key="6">
    <source>
        <dbReference type="EMBL" id="KAK7477848.1"/>
    </source>
</evidence>
<gene>
    <name evidence="6" type="ORF">BaRGS_00030926</name>
</gene>
<feature type="domain" description="PPIase cyclophilin-type" evidence="5">
    <location>
        <begin position="47"/>
        <end position="198"/>
    </location>
</feature>
<protein>
    <recommendedName>
        <fullName evidence="4">Peptidyl-prolyl cis-trans isomerase</fullName>
        <shortName evidence="4">PPIase</shortName>
        <ecNumber evidence="4">5.2.1.8</ecNumber>
    </recommendedName>
</protein>
<comment type="similarity">
    <text evidence="4">Belongs to the cyclophilin-type PPIase family.</text>
</comment>
<dbReference type="Gene3D" id="2.40.100.10">
    <property type="entry name" value="Cyclophilin-like"/>
    <property type="match status" value="1"/>
</dbReference>
<dbReference type="FunFam" id="2.40.100.10:FF:000025">
    <property type="entry name" value="Peptidyl-prolyl cis-trans isomerase CYP19-2"/>
    <property type="match status" value="1"/>
</dbReference>
<comment type="function">
    <text evidence="4">PPIases accelerate the folding of proteins. It catalyzes the cis-trans isomerization of proline imidic peptide bonds in oligopeptides.</text>
</comment>
<evidence type="ECO:0000256" key="1">
    <source>
        <dbReference type="ARBA" id="ARBA00000971"/>
    </source>
</evidence>
<dbReference type="EMBL" id="JACVVK020000340">
    <property type="protein sequence ID" value="KAK7477848.1"/>
    <property type="molecule type" value="Genomic_DNA"/>
</dbReference>
<dbReference type="GO" id="GO:0003755">
    <property type="term" value="F:peptidyl-prolyl cis-trans isomerase activity"/>
    <property type="evidence" value="ECO:0007669"/>
    <property type="project" value="UniProtKB-UniRule"/>
</dbReference>
<dbReference type="Proteomes" id="UP001519460">
    <property type="component" value="Unassembled WGS sequence"/>
</dbReference>
<keyword evidence="3 4" id="KW-0413">Isomerase</keyword>
<evidence type="ECO:0000259" key="5">
    <source>
        <dbReference type="PROSITE" id="PS50072"/>
    </source>
</evidence>
<dbReference type="PROSITE" id="PS50072">
    <property type="entry name" value="CSA_PPIASE_2"/>
    <property type="match status" value="1"/>
</dbReference>
<feature type="signal peptide" evidence="4">
    <location>
        <begin position="1"/>
        <end position="19"/>
    </location>
</feature>
<keyword evidence="2 4" id="KW-0697">Rotamase</keyword>
<dbReference type="PANTHER" id="PTHR11071:SF547">
    <property type="entry name" value="PEPTIDYL-PROLYL CIS-TRANS ISOMERASE"/>
    <property type="match status" value="1"/>
</dbReference>
<dbReference type="SUPFAM" id="SSF50891">
    <property type="entry name" value="Cyclophilin-like"/>
    <property type="match status" value="1"/>
</dbReference>
<dbReference type="PANTHER" id="PTHR11071">
    <property type="entry name" value="PEPTIDYL-PROLYL CIS-TRANS ISOMERASE"/>
    <property type="match status" value="1"/>
</dbReference>
<dbReference type="Pfam" id="PF00160">
    <property type="entry name" value="Pro_isomerase"/>
    <property type="match status" value="1"/>
</dbReference>
<accession>A0ABD0JRY2</accession>
<comment type="caution">
    <text evidence="6">The sequence shown here is derived from an EMBL/GenBank/DDBJ whole genome shotgun (WGS) entry which is preliminary data.</text>
</comment>
<sequence length="220" mass="24438">MAAITVAVVLTSLVALCACEKNFTVTFEVTLEVEVKNYNGQGDDINGKIVIGMFGDTAPITALNFKNLCNGWTRDDVKLSYKNSFCHRLVKDMLIQCGDITTGDGTGTISIYGPRFNDENFTIKHRSGGIVSMANHGRDTNGSQFFITFGPSRFLDQKHVAFGKVIKGYNILRALNRMGSQPDFSTPKRPIRITECSTAEVKKYELSQKDMEKDDLEETK</sequence>
<dbReference type="InterPro" id="IPR029000">
    <property type="entry name" value="Cyclophilin-like_dom_sf"/>
</dbReference>
<evidence type="ECO:0000256" key="2">
    <source>
        <dbReference type="ARBA" id="ARBA00023110"/>
    </source>
</evidence>
<dbReference type="EC" id="5.2.1.8" evidence="4"/>
<evidence type="ECO:0000256" key="3">
    <source>
        <dbReference type="ARBA" id="ARBA00023235"/>
    </source>
</evidence>
<proteinExistence type="inferred from homology"/>
<evidence type="ECO:0000313" key="7">
    <source>
        <dbReference type="Proteomes" id="UP001519460"/>
    </source>
</evidence>
<dbReference type="AlphaFoldDB" id="A0ABD0JRY2"/>
<feature type="chain" id="PRO_5044528859" description="Peptidyl-prolyl cis-trans isomerase" evidence="4">
    <location>
        <begin position="20"/>
        <end position="220"/>
    </location>
</feature>
<dbReference type="PRINTS" id="PR00153">
    <property type="entry name" value="CSAPPISMRASE"/>
</dbReference>